<keyword evidence="3" id="KW-1185">Reference proteome</keyword>
<evidence type="ECO:0000313" key="2">
    <source>
        <dbReference type="EMBL" id="CAG9807755.1"/>
    </source>
</evidence>
<dbReference type="OrthoDB" id="6614653at2759"/>
<reference evidence="2" key="1">
    <citation type="submission" date="2022-01" db="EMBL/GenBank/DDBJ databases">
        <authorList>
            <person name="King R."/>
        </authorList>
    </citation>
    <scope>NUCLEOTIDE SEQUENCE</scope>
</reference>
<organism evidence="2 3">
    <name type="scientific">Chironomus riparius</name>
    <dbReference type="NCBI Taxonomy" id="315576"/>
    <lineage>
        <taxon>Eukaryota</taxon>
        <taxon>Metazoa</taxon>
        <taxon>Ecdysozoa</taxon>
        <taxon>Arthropoda</taxon>
        <taxon>Hexapoda</taxon>
        <taxon>Insecta</taxon>
        <taxon>Pterygota</taxon>
        <taxon>Neoptera</taxon>
        <taxon>Endopterygota</taxon>
        <taxon>Diptera</taxon>
        <taxon>Nematocera</taxon>
        <taxon>Chironomoidea</taxon>
        <taxon>Chironomidae</taxon>
        <taxon>Chironominae</taxon>
        <taxon>Chironomus</taxon>
    </lineage>
</organism>
<protein>
    <recommendedName>
        <fullName evidence="1">DUF2428 domain-containing protein</fullName>
    </recommendedName>
</protein>
<feature type="domain" description="DUF2428" evidence="1">
    <location>
        <begin position="705"/>
        <end position="919"/>
    </location>
</feature>
<dbReference type="Proteomes" id="UP001153620">
    <property type="component" value="Chromosome 3"/>
</dbReference>
<dbReference type="Pfam" id="PF10350">
    <property type="entry name" value="DUF2428"/>
    <property type="match status" value="1"/>
</dbReference>
<dbReference type="PANTHER" id="PTHR14387:SF0">
    <property type="entry name" value="DUF2428 DOMAIN-CONTAINING PROTEIN"/>
    <property type="match status" value="1"/>
</dbReference>
<proteinExistence type="predicted"/>
<dbReference type="EMBL" id="OU895879">
    <property type="protein sequence ID" value="CAG9807755.1"/>
    <property type="molecule type" value="Genomic_DNA"/>
</dbReference>
<reference evidence="2" key="2">
    <citation type="submission" date="2022-10" db="EMBL/GenBank/DDBJ databases">
        <authorList>
            <consortium name="ENA_rothamsted_submissions"/>
            <consortium name="culmorum"/>
            <person name="King R."/>
        </authorList>
    </citation>
    <scope>NUCLEOTIDE SEQUENCE</scope>
</reference>
<evidence type="ECO:0000313" key="3">
    <source>
        <dbReference type="Proteomes" id="UP001153620"/>
    </source>
</evidence>
<dbReference type="PANTHER" id="PTHR14387">
    <property type="entry name" value="THADA/DEATH RECEPTOR INTERACTING PROTEIN"/>
    <property type="match status" value="1"/>
</dbReference>
<dbReference type="InterPro" id="IPR019442">
    <property type="entry name" value="THADA/TRM732_DUF2428"/>
</dbReference>
<sequence>MMKKHAENIDHLHAQLQNQAKYDEVLQIARKIFYMNVTAESSTPEFELMASSVVKILQKHFVNTKTMSFHKVLINAIVKLSVIANINGFENIQESYALEHGIIGANCLSAYGRLQNHKLFLDHIYSSEVLYDTLIQCSLKYSKTTKFFSMAIENYIQAYDIKIVKSYDPFIIAMICTNLENCHKNVHKLLIELFQRIVINERKADKDIVDLVLNKMSWHNRSKHYLLIQVLIHKSDMLLNYKDFDTKKFMNGLRIGLSQYHLYSSSLSVIKVIAHIQTFREQLIEISTDIILKGSNYEATNYFRYWFTCFDDNLKNDLFYALTNSYDFNAVSSVSPFFYRSLIITNAFNRSISLKIENSLRSYSYSIDDVNIKLEIFNILLNSVYSSKMFETAIENTLRFLKFIHFNMCVQDSLYIDSVMRKLPNFFNHLATTRFRSIEVCKEIFTIIRDDIFNHGIQFGTYESKVFSLKMLEVILKQYCGSIKQKRLSKKSNINNNNHQEFKNHLKDNNIWDITSVEVFKHLVEMSRDTENSDICRIANEIILEYFIKTLTISENTIINGKSFLIWIDALMTENLNIRDIESYHENISYCKMKIEHLIAKNSLDIVYELENLTSDLETRSKKLKLTNDPINAIQKGESVFALIDTINYLLSKIDKKLLAKGIISKLLSIAEGLTFQFLDFISDDKIPPSFDLLHKHLHKLVVSSEFKSDDISDTKQRLLLSFFFTARSLSEFSVALAKVTSCIYQPHEEDYFMRFSTCVNINIQILTRFCHKGVIEASSQSLGVITKIVSSEFIQQCDRSSNSAKNLQKLLIMLKRELDCGKRHASKTGEIRGSRGMVLMSHLIVRNHPPFIKFLMERLLKLKEIKSFNDTQEIKFAHDIKPIHVHLLAIIVKDSELVEDMLPYYDYILIATFRAYKESNDFVMQNALLQIIGSITPKISNHKRHNIEESDKPRYESKAISVYEHYVKFTYAFRIALFDLENNHNDLSQTYIIILLEILSNFEIREPYEYWSEMDRMGDAFKKLIYHPCEKIRVLAAKCYAQWHLPHQMLKVLKDKIRYIFREDPNLSHGSIVTVRYMIQRYEASIQFVRDFNKEEFLMKMRKKVSESFQQSYSVVPKNFYLRCYLFDFLMFIGFKFSDGLVQELMNEENVTSKIGYHLWRKKIQEHTLNEDLEVFWLSWLLPLNSRYENAVSPSILVCLTSTSQTHSTSTCHKLPCVPLL</sequence>
<evidence type="ECO:0000259" key="1">
    <source>
        <dbReference type="Pfam" id="PF10350"/>
    </source>
</evidence>
<gene>
    <name evidence="2" type="ORF">CHIRRI_LOCUS10601</name>
</gene>
<accession>A0A9N9WVP1</accession>
<dbReference type="GO" id="GO:0030488">
    <property type="term" value="P:tRNA methylation"/>
    <property type="evidence" value="ECO:0007669"/>
    <property type="project" value="TreeGrafter"/>
</dbReference>
<dbReference type="AlphaFoldDB" id="A0A9N9WVP1"/>
<name>A0A9N9WVP1_9DIPT</name>
<dbReference type="GO" id="GO:0005829">
    <property type="term" value="C:cytosol"/>
    <property type="evidence" value="ECO:0007669"/>
    <property type="project" value="TreeGrafter"/>
</dbReference>
<dbReference type="InterPro" id="IPR051954">
    <property type="entry name" value="tRNA_methyltransferase_THADA"/>
</dbReference>